<organism evidence="1 2">
    <name type="scientific">Russula earlei</name>
    <dbReference type="NCBI Taxonomy" id="71964"/>
    <lineage>
        <taxon>Eukaryota</taxon>
        <taxon>Fungi</taxon>
        <taxon>Dikarya</taxon>
        <taxon>Basidiomycota</taxon>
        <taxon>Agaricomycotina</taxon>
        <taxon>Agaricomycetes</taxon>
        <taxon>Russulales</taxon>
        <taxon>Russulaceae</taxon>
        <taxon>Russula</taxon>
    </lineage>
</organism>
<sequence length="234" mass="25881">MMWRHGLVYRSRSPPDGPLVLAVGPPPQQQQQQNQPVGLPFLTEERFMDFFMLFSYATGVRLNEQDFIIEGRPVNPWLLHRAVFARNGFDSVTANDEWPMIGAVLGFHVIGGGDPSQLAHCEPAVAHRLQQIYQVSLRHFDQAYINSVGARSGSLHASSQVHALSHQQTQTDCRPLSASIASESSTLTPQVTSMLPLFSSGSCTQLEAQRVSEQLGLLESNKEHLKCASQDQTC</sequence>
<evidence type="ECO:0000313" key="1">
    <source>
        <dbReference type="EMBL" id="KAI9512945.1"/>
    </source>
</evidence>
<dbReference type="Proteomes" id="UP001207468">
    <property type="component" value="Unassembled WGS sequence"/>
</dbReference>
<proteinExistence type="predicted"/>
<reference evidence="1" key="1">
    <citation type="submission" date="2021-03" db="EMBL/GenBank/DDBJ databases">
        <title>Evolutionary priming and transition to the ectomycorrhizal habit in an iconic lineage of mushroom-forming fungi: is preadaptation a requirement?</title>
        <authorList>
            <consortium name="DOE Joint Genome Institute"/>
            <person name="Looney B.P."/>
            <person name="Miyauchi S."/>
            <person name="Morin E."/>
            <person name="Drula E."/>
            <person name="Courty P.E."/>
            <person name="Chicoki N."/>
            <person name="Fauchery L."/>
            <person name="Kohler A."/>
            <person name="Kuo A."/>
            <person name="LaButti K."/>
            <person name="Pangilinan J."/>
            <person name="Lipzen A."/>
            <person name="Riley R."/>
            <person name="Andreopoulos W."/>
            <person name="He G."/>
            <person name="Johnson J."/>
            <person name="Barry K.W."/>
            <person name="Grigoriev I.V."/>
            <person name="Nagy L."/>
            <person name="Hibbett D."/>
            <person name="Henrissat B."/>
            <person name="Matheny P.B."/>
            <person name="Labbe J."/>
            <person name="Martin A.F."/>
        </authorList>
    </citation>
    <scope>NUCLEOTIDE SEQUENCE</scope>
    <source>
        <strain evidence="1">BPL698</strain>
    </source>
</reference>
<name>A0ACC0UML5_9AGAM</name>
<gene>
    <name evidence="1" type="ORF">F5148DRAFT_1159448</name>
</gene>
<accession>A0ACC0UML5</accession>
<keyword evidence="2" id="KW-1185">Reference proteome</keyword>
<comment type="caution">
    <text evidence="1">The sequence shown here is derived from an EMBL/GenBank/DDBJ whole genome shotgun (WGS) entry which is preliminary data.</text>
</comment>
<protein>
    <submittedName>
        <fullName evidence="1">Uncharacterized protein</fullName>
    </submittedName>
</protein>
<evidence type="ECO:0000313" key="2">
    <source>
        <dbReference type="Proteomes" id="UP001207468"/>
    </source>
</evidence>
<dbReference type="EMBL" id="JAGFNK010000004">
    <property type="protein sequence ID" value="KAI9512945.1"/>
    <property type="molecule type" value="Genomic_DNA"/>
</dbReference>